<dbReference type="PROSITE" id="PS51318">
    <property type="entry name" value="TAT"/>
    <property type="match status" value="1"/>
</dbReference>
<organism evidence="3 4">
    <name type="scientific">Rhodococcus jostii (strain RHA1)</name>
    <dbReference type="NCBI Taxonomy" id="101510"/>
    <lineage>
        <taxon>Bacteria</taxon>
        <taxon>Bacillati</taxon>
        <taxon>Actinomycetota</taxon>
        <taxon>Actinomycetes</taxon>
        <taxon>Mycobacteriales</taxon>
        <taxon>Nocardiaceae</taxon>
        <taxon>Rhodococcus</taxon>
    </lineage>
</organism>
<dbReference type="InterPro" id="IPR006311">
    <property type="entry name" value="TAT_signal"/>
</dbReference>
<dbReference type="EMBL" id="CP000431">
    <property type="protein sequence ID" value="ABG92496.1"/>
    <property type="molecule type" value="Genomic_DNA"/>
</dbReference>
<dbReference type="Pfam" id="PF10282">
    <property type="entry name" value="Lactonase"/>
    <property type="match status" value="1"/>
</dbReference>
<evidence type="ECO:0000256" key="1">
    <source>
        <dbReference type="ARBA" id="ARBA00005564"/>
    </source>
</evidence>
<evidence type="ECO:0000313" key="3">
    <source>
        <dbReference type="EMBL" id="ABG92496.1"/>
    </source>
</evidence>
<evidence type="ECO:0000313" key="4">
    <source>
        <dbReference type="Proteomes" id="UP000008710"/>
    </source>
</evidence>
<dbReference type="GO" id="GO:0017057">
    <property type="term" value="F:6-phosphogluconolactonase activity"/>
    <property type="evidence" value="ECO:0007669"/>
    <property type="project" value="TreeGrafter"/>
</dbReference>
<dbReference type="Proteomes" id="UP000008710">
    <property type="component" value="Chromosome"/>
</dbReference>
<dbReference type="SUPFAM" id="SSF51004">
    <property type="entry name" value="C-terminal (heme d1) domain of cytochrome cd1-nitrite reductase"/>
    <property type="match status" value="1"/>
</dbReference>
<dbReference type="InterPro" id="IPR011048">
    <property type="entry name" value="Haem_d1_sf"/>
</dbReference>
<dbReference type="eggNOG" id="COG2706">
    <property type="taxonomic scope" value="Bacteria"/>
</dbReference>
<reference evidence="4" key="1">
    <citation type="journal article" date="2006" name="Proc. Natl. Acad. Sci. U.S.A.">
        <title>The complete genome of Rhodococcus sp. RHA1 provides insights into a catabolic powerhouse.</title>
        <authorList>
            <person name="McLeod M.P."/>
            <person name="Warren R.L."/>
            <person name="Hsiao W.W.L."/>
            <person name="Araki N."/>
            <person name="Myhre M."/>
            <person name="Fernandes C."/>
            <person name="Miyazawa D."/>
            <person name="Wong W."/>
            <person name="Lillquist A.L."/>
            <person name="Wang D."/>
            <person name="Dosanjh M."/>
            <person name="Hara H."/>
            <person name="Petrescu A."/>
            <person name="Morin R.D."/>
            <person name="Yang G."/>
            <person name="Stott J.M."/>
            <person name="Schein J.E."/>
            <person name="Shin H."/>
            <person name="Smailus D."/>
            <person name="Siddiqui A.S."/>
            <person name="Marra M.A."/>
            <person name="Jones S.J.M."/>
            <person name="Holt R."/>
            <person name="Brinkman F.S.L."/>
            <person name="Miyauchi K."/>
            <person name="Fukuda M."/>
            <person name="Davies J.E."/>
            <person name="Mohn W.W."/>
            <person name="Eltis L.D."/>
        </authorList>
    </citation>
    <scope>NUCLEOTIDE SEQUENCE [LARGE SCALE GENOMIC DNA]</scope>
    <source>
        <strain evidence="4">RHA1</strain>
    </source>
</reference>
<feature type="chain" id="PRO_5038892348" evidence="2">
    <location>
        <begin position="34"/>
        <end position="398"/>
    </location>
</feature>
<evidence type="ECO:0000256" key="2">
    <source>
        <dbReference type="SAM" id="SignalP"/>
    </source>
</evidence>
<dbReference type="InterPro" id="IPR015943">
    <property type="entry name" value="WD40/YVTN_repeat-like_dom_sf"/>
</dbReference>
<comment type="similarity">
    <text evidence="1">Belongs to the cycloisomerase 2 family.</text>
</comment>
<proteinExistence type="inferred from homology"/>
<dbReference type="KEGG" id="rha:RHA1_ro00661"/>
<gene>
    <name evidence="3" type="ordered locus">RHA1_ro00661</name>
</gene>
<dbReference type="Gene3D" id="2.130.10.10">
    <property type="entry name" value="YVTN repeat-like/Quinoprotein amine dehydrogenase"/>
    <property type="match status" value="1"/>
</dbReference>
<dbReference type="PATRIC" id="fig|101510.16.peg.687"/>
<dbReference type="OrthoDB" id="9790815at2"/>
<dbReference type="InterPro" id="IPR019405">
    <property type="entry name" value="Lactonase_7-beta_prop"/>
</dbReference>
<protein>
    <submittedName>
        <fullName evidence="3">Possible 3-carboxymuconate cyclase</fullName>
    </submittedName>
</protein>
<name>Q0SIZ0_RHOJR</name>
<dbReference type="HOGENOM" id="CLU_038716_5_1_11"/>
<keyword evidence="2" id="KW-0732">Signal</keyword>
<dbReference type="AlphaFoldDB" id="Q0SIZ0"/>
<dbReference type="InterPro" id="IPR050282">
    <property type="entry name" value="Cycloisomerase_2"/>
</dbReference>
<accession>Q0SIZ0</accession>
<dbReference type="RefSeq" id="WP_011593912.1">
    <property type="nucleotide sequence ID" value="NC_008268.1"/>
</dbReference>
<dbReference type="PANTHER" id="PTHR30344">
    <property type="entry name" value="6-PHOSPHOGLUCONOLACTONASE-RELATED"/>
    <property type="match status" value="1"/>
</dbReference>
<feature type="signal peptide" evidence="2">
    <location>
        <begin position="1"/>
        <end position="33"/>
    </location>
</feature>
<dbReference type="PANTHER" id="PTHR30344:SF1">
    <property type="entry name" value="6-PHOSPHOGLUCONOLACTONASE"/>
    <property type="match status" value="1"/>
</dbReference>
<sequence>MTGARLRRRSFLAAGGGAVALAAVGASVGAAGAWPLGSSDGTDQQRAMFAYVGCYTTAKREGRGQGIAVFQVDRSGQWQPVRVLPTTPNPSYLITDRAATTLYCVEGDGNRVTSFRIDRGTGHLTELGTVDTGGTNGVHLALSPDETRLVVANYATGSIAVFPRAADGTLEERSQLVQLSGTPGPLPDDQKGPQPHQVLFDPTGRHLIVPDKGTDRLHRLGYDPASGSLSVLGDPVLTAPGTGPRHLAYHPYLPAFYLVDELSSQVTVYHYDQQTAAVTAGAALSTLPPGFEGESTAAAIVISRDGRFVHVSNRGHDSVASFGITPVGSLMPPALTDTAGHQPRFMTLDRAGGTLYVANQKSDSIVPFAVDLVTGRLDRRGDTIATGTPSCITFVDAL</sequence>